<accession>A0A9P3UL64</accession>
<evidence type="ECO:0000313" key="2">
    <source>
        <dbReference type="Proteomes" id="UP001063166"/>
    </source>
</evidence>
<keyword evidence="2" id="KW-1185">Reference proteome</keyword>
<dbReference type="EMBL" id="BRPK01000004">
    <property type="protein sequence ID" value="GLB37328.1"/>
    <property type="molecule type" value="Genomic_DNA"/>
</dbReference>
<proteinExistence type="predicted"/>
<comment type="caution">
    <text evidence="1">The sequence shown here is derived from an EMBL/GenBank/DDBJ whole genome shotgun (WGS) entry which is preliminary data.</text>
</comment>
<reference evidence="1" key="1">
    <citation type="submission" date="2022-07" db="EMBL/GenBank/DDBJ databases">
        <title>The genome of Lyophyllum shimeji provides insight into the initial evolution of ectomycorrhizal fungal genome.</title>
        <authorList>
            <person name="Kobayashi Y."/>
            <person name="Shibata T."/>
            <person name="Hirakawa H."/>
            <person name="Shigenobu S."/>
            <person name="Nishiyama T."/>
            <person name="Yamada A."/>
            <person name="Hasebe M."/>
            <person name="Kawaguchi M."/>
        </authorList>
    </citation>
    <scope>NUCLEOTIDE SEQUENCE</scope>
    <source>
        <strain evidence="1">AT787</strain>
    </source>
</reference>
<sequence>MGVGQAISHVREQTEALFDQRACERHDGPRSVIIGYVTLRPSASDSLYSATARHRTYVFTNTVRYFDCWRTKPRPRPENCHI</sequence>
<organism evidence="1 2">
    <name type="scientific">Lyophyllum shimeji</name>
    <name type="common">Hon-shimeji</name>
    <name type="synonym">Tricholoma shimeji</name>
    <dbReference type="NCBI Taxonomy" id="47721"/>
    <lineage>
        <taxon>Eukaryota</taxon>
        <taxon>Fungi</taxon>
        <taxon>Dikarya</taxon>
        <taxon>Basidiomycota</taxon>
        <taxon>Agaricomycotina</taxon>
        <taxon>Agaricomycetes</taxon>
        <taxon>Agaricomycetidae</taxon>
        <taxon>Agaricales</taxon>
        <taxon>Tricholomatineae</taxon>
        <taxon>Lyophyllaceae</taxon>
        <taxon>Lyophyllum</taxon>
    </lineage>
</organism>
<name>A0A9P3UL64_LYOSH</name>
<evidence type="ECO:0000313" key="1">
    <source>
        <dbReference type="EMBL" id="GLB37328.1"/>
    </source>
</evidence>
<dbReference type="AlphaFoldDB" id="A0A9P3UL64"/>
<gene>
    <name evidence="1" type="ORF">LshimejAT787_0403790</name>
</gene>
<protein>
    <submittedName>
        <fullName evidence="1">Uncharacterized protein</fullName>
    </submittedName>
</protein>
<dbReference type="Proteomes" id="UP001063166">
    <property type="component" value="Unassembled WGS sequence"/>
</dbReference>